<dbReference type="KEGG" id="spiu:SPICUR_08455"/>
<reference evidence="1 2" key="1">
    <citation type="journal article" date="2013" name="BMC Genomics">
        <title>Genomes of "Spiribacter", a streamlined, successful halophilic bacterium.</title>
        <authorList>
            <person name="Lopez-Perez M."/>
            <person name="Ghai R."/>
            <person name="Leon M.J."/>
            <person name="Rodriguez-Olmos A."/>
            <person name="Copa-Patino J.L."/>
            <person name="Soliveri J."/>
            <person name="Sanchez-Porro C."/>
            <person name="Ventosa A."/>
            <person name="Rodriguez-Valera F."/>
        </authorList>
    </citation>
    <scope>NUCLEOTIDE SEQUENCE [LARGE SCALE GENOMIC DNA]</scope>
    <source>
        <strain evidence="1 2">UAH-SP71</strain>
    </source>
</reference>
<dbReference type="AlphaFoldDB" id="U5T548"/>
<gene>
    <name evidence="1" type="ORF">SPICUR_08455</name>
</gene>
<dbReference type="EMBL" id="CP005990">
    <property type="protein sequence ID" value="AGY92619.1"/>
    <property type="molecule type" value="Genomic_DNA"/>
</dbReference>
<dbReference type="Gene3D" id="3.40.50.150">
    <property type="entry name" value="Vaccinia Virus protein VP39"/>
    <property type="match status" value="1"/>
</dbReference>
<proteinExistence type="predicted"/>
<protein>
    <recommendedName>
        <fullName evidence="3">Methyltransferase domain-containing protein</fullName>
    </recommendedName>
</protein>
<dbReference type="PATRIC" id="fig|1335757.3.peg.1650"/>
<evidence type="ECO:0000313" key="1">
    <source>
        <dbReference type="EMBL" id="AGY92619.1"/>
    </source>
</evidence>
<keyword evidence="2" id="KW-1185">Reference proteome</keyword>
<dbReference type="Proteomes" id="UP000017640">
    <property type="component" value="Chromosome"/>
</dbReference>
<accession>U5T548</accession>
<dbReference type="OrthoDB" id="20930at2"/>
<dbReference type="SUPFAM" id="SSF53335">
    <property type="entry name" value="S-adenosyl-L-methionine-dependent methyltransferases"/>
    <property type="match status" value="1"/>
</dbReference>
<evidence type="ECO:0008006" key="3">
    <source>
        <dbReference type="Google" id="ProtNLM"/>
    </source>
</evidence>
<dbReference type="eggNOG" id="COG4106">
    <property type="taxonomic scope" value="Bacteria"/>
</dbReference>
<sequence length="228" mass="25605">MIGWLTNRRAAMHRRRVFEGIYRRGQWGQAPNGERESGRGSHEPVFVDQYVAAVNEFLASLTSVDRLVDLGCGDFNVGRHFTDPARTFLACDVSGLIIRQNRSRYRALPVRFEQRDIAACSLPAGDVGFLRQVLQHLPNDDIASIVRRINEARPYRWLIVTEHVPTGECWSPNEDMPAGGSTRLRVNSGVELDAPPFGLAYRDSQMLCEVHAPDDGRDAAVRTVAYQL</sequence>
<evidence type="ECO:0000313" key="2">
    <source>
        <dbReference type="Proteomes" id="UP000017640"/>
    </source>
</evidence>
<dbReference type="HOGENOM" id="CLU_094570_0_0_6"/>
<dbReference type="STRING" id="1335757.SPICUR_08455"/>
<dbReference type="InterPro" id="IPR029063">
    <property type="entry name" value="SAM-dependent_MTases_sf"/>
</dbReference>
<name>U5T548_9GAMM</name>
<organism evidence="1 2">
    <name type="scientific">Spiribacter curvatus</name>
    <dbReference type="NCBI Taxonomy" id="1335757"/>
    <lineage>
        <taxon>Bacteria</taxon>
        <taxon>Pseudomonadati</taxon>
        <taxon>Pseudomonadota</taxon>
        <taxon>Gammaproteobacteria</taxon>
        <taxon>Chromatiales</taxon>
        <taxon>Ectothiorhodospiraceae</taxon>
        <taxon>Spiribacter</taxon>
    </lineage>
</organism>
<dbReference type="RefSeq" id="WP_023367995.1">
    <property type="nucleotide sequence ID" value="NC_022664.1"/>
</dbReference>